<proteinExistence type="predicted"/>
<dbReference type="AlphaFoldDB" id="A0A024VA26"/>
<sequence length="148" mass="17620">MVKKDNIWVLCKLYLDEKNTQLNKLQEDDIFKIIQNSNTPLFVLIKEEFDKNALIFYGKIFKTILFNPFSIIFANLELRIFIIKTSNKFKKEIEILTKFVTVCDYLKVEILYIGVTLNKCKRFLTDLFIKLKIEENIPCIMKEFENCS</sequence>
<dbReference type="EMBL" id="KI925074">
    <property type="protein sequence ID" value="ETW19055.1"/>
    <property type="molecule type" value="Genomic_DNA"/>
</dbReference>
<dbReference type="Proteomes" id="UP000030690">
    <property type="component" value="Unassembled WGS sequence"/>
</dbReference>
<protein>
    <submittedName>
        <fullName evidence="1">Uncharacterized protein</fullName>
    </submittedName>
</protein>
<evidence type="ECO:0000313" key="1">
    <source>
        <dbReference type="EMBL" id="ETW19055.1"/>
    </source>
</evidence>
<dbReference type="OrthoDB" id="370330at2759"/>
<reference evidence="1 2" key="2">
    <citation type="submission" date="2013-02" db="EMBL/GenBank/DDBJ databases">
        <title>The Genome Sequence of Plasmodium falciparum Vietnam Oak-Knoll (FVO).</title>
        <authorList>
            <consortium name="The Broad Institute Genome Sequencing Platform"/>
            <consortium name="The Broad Institute Genome Sequencing Center for Infectious Disease"/>
            <person name="Neafsey D."/>
            <person name="Cheeseman I."/>
            <person name="Volkman S."/>
            <person name="Adams J."/>
            <person name="Walker B."/>
            <person name="Young S.K."/>
            <person name="Zeng Q."/>
            <person name="Gargeya S."/>
            <person name="Fitzgerald M."/>
            <person name="Haas B."/>
            <person name="Abouelleil A."/>
            <person name="Alvarado L."/>
            <person name="Arachchi H.M."/>
            <person name="Berlin A.M."/>
            <person name="Chapman S.B."/>
            <person name="Dewar J."/>
            <person name="Goldberg J."/>
            <person name="Griggs A."/>
            <person name="Gujja S."/>
            <person name="Hansen M."/>
            <person name="Howarth C."/>
            <person name="Imamovic A."/>
            <person name="Larimer J."/>
            <person name="McCowan C."/>
            <person name="Murphy C."/>
            <person name="Neiman D."/>
            <person name="Pearson M."/>
            <person name="Priest M."/>
            <person name="Roberts A."/>
            <person name="Saif S."/>
            <person name="Shea T."/>
            <person name="Sisk P."/>
            <person name="Sykes S."/>
            <person name="Wortman J."/>
            <person name="Nusbaum C."/>
            <person name="Birren B."/>
        </authorList>
    </citation>
    <scope>NUCLEOTIDE SEQUENCE [LARGE SCALE GENOMIC DNA]</scope>
    <source>
        <strain evidence="2">Vietnam Oak-Knoll (FVO)</strain>
    </source>
</reference>
<name>A0A024VA26_PLAFA</name>
<gene>
    <name evidence="1" type="ORF">PFFVO_02074</name>
</gene>
<evidence type="ECO:0000313" key="2">
    <source>
        <dbReference type="Proteomes" id="UP000030690"/>
    </source>
</evidence>
<accession>A0A024VA26</accession>
<organism evidence="1 2">
    <name type="scientific">Plasmodium falciparum Vietnam Oak-Knoll</name>
    <name type="common">FVO</name>
    <dbReference type="NCBI Taxonomy" id="1036723"/>
    <lineage>
        <taxon>Eukaryota</taxon>
        <taxon>Sar</taxon>
        <taxon>Alveolata</taxon>
        <taxon>Apicomplexa</taxon>
        <taxon>Aconoidasida</taxon>
        <taxon>Haemosporida</taxon>
        <taxon>Plasmodiidae</taxon>
        <taxon>Plasmodium</taxon>
        <taxon>Plasmodium (Laverania)</taxon>
    </lineage>
</organism>
<reference evidence="1 2" key="1">
    <citation type="submission" date="2013-02" db="EMBL/GenBank/DDBJ databases">
        <title>The Genome Annotation of Plasmodium falciparum Vietnam Oak-Knoll (FVO).</title>
        <authorList>
            <consortium name="The Broad Institute Genome Sequencing Platform"/>
            <consortium name="The Broad Institute Genome Sequencing Center for Infectious Disease"/>
            <person name="Neafsey D."/>
            <person name="Hoffman S."/>
            <person name="Volkman S."/>
            <person name="Rosenthal P."/>
            <person name="Walker B."/>
            <person name="Young S.K."/>
            <person name="Zeng Q."/>
            <person name="Gargeya S."/>
            <person name="Fitzgerald M."/>
            <person name="Haas B."/>
            <person name="Abouelleil A."/>
            <person name="Allen A.W."/>
            <person name="Alvarado L."/>
            <person name="Arachchi H.M."/>
            <person name="Berlin A.M."/>
            <person name="Chapman S.B."/>
            <person name="Gainer-Dewar J."/>
            <person name="Goldberg J."/>
            <person name="Griggs A."/>
            <person name="Gujja S."/>
            <person name="Hansen M."/>
            <person name="Howarth C."/>
            <person name="Imamovic A."/>
            <person name="Ireland A."/>
            <person name="Larimer J."/>
            <person name="McCowan C."/>
            <person name="Murphy C."/>
            <person name="Pearson M."/>
            <person name="Poon T.W."/>
            <person name="Priest M."/>
            <person name="Roberts A."/>
            <person name="Saif S."/>
            <person name="Shea T."/>
            <person name="Sisk P."/>
            <person name="Sykes S."/>
            <person name="Wortman J."/>
            <person name="Nusbaum C."/>
            <person name="Birren B."/>
        </authorList>
    </citation>
    <scope>NUCLEOTIDE SEQUENCE [LARGE SCALE GENOMIC DNA]</scope>
    <source>
        <strain evidence="2">Vietnam Oak-Knoll (FVO)</strain>
    </source>
</reference>